<gene>
    <name evidence="2" type="ORF">D9619_003918</name>
</gene>
<name>A0A8H5BQC5_9AGAR</name>
<comment type="caution">
    <text evidence="2">The sequence shown here is derived from an EMBL/GenBank/DDBJ whole genome shotgun (WGS) entry which is preliminary data.</text>
</comment>
<keyword evidence="3" id="KW-1185">Reference proteome</keyword>
<keyword evidence="1" id="KW-0472">Membrane</keyword>
<sequence length="185" mass="19878">MRPVDTYRHYVAILVLLFIAIATHLGTNWSILRNNFISHNGTRNIMAQASLGGLNPVDIPADVAAFMAIWLGDVLLISIGISHILDLVPGTLMLLSLGTTVLATSLIIYRIYIVSKDSGNGSDRYNFTMEVLAESGAMYAATLLVVCVFLITPGTTFNAAPSNISFWVGVVTPMAPSSSHNCALH</sequence>
<keyword evidence="1" id="KW-1133">Transmembrane helix</keyword>
<protein>
    <submittedName>
        <fullName evidence="2">Uncharacterized protein</fullName>
    </submittedName>
</protein>
<accession>A0A8H5BQC5</accession>
<feature type="transmembrane region" description="Helical" evidence="1">
    <location>
        <begin position="132"/>
        <end position="152"/>
    </location>
</feature>
<reference evidence="2 3" key="1">
    <citation type="journal article" date="2020" name="ISME J.">
        <title>Uncovering the hidden diversity of litter-decomposition mechanisms in mushroom-forming fungi.</title>
        <authorList>
            <person name="Floudas D."/>
            <person name="Bentzer J."/>
            <person name="Ahren D."/>
            <person name="Johansson T."/>
            <person name="Persson P."/>
            <person name="Tunlid A."/>
        </authorList>
    </citation>
    <scope>NUCLEOTIDE SEQUENCE [LARGE SCALE GENOMIC DNA]</scope>
    <source>
        <strain evidence="2 3">CBS 101986</strain>
    </source>
</reference>
<proteinExistence type="predicted"/>
<evidence type="ECO:0000313" key="3">
    <source>
        <dbReference type="Proteomes" id="UP000567179"/>
    </source>
</evidence>
<dbReference type="AlphaFoldDB" id="A0A8H5BQC5"/>
<dbReference type="EMBL" id="JAACJJ010000014">
    <property type="protein sequence ID" value="KAF5327291.1"/>
    <property type="molecule type" value="Genomic_DNA"/>
</dbReference>
<feature type="transmembrane region" description="Helical" evidence="1">
    <location>
        <begin position="92"/>
        <end position="112"/>
    </location>
</feature>
<organism evidence="2 3">
    <name type="scientific">Psilocybe cf. subviscida</name>
    <dbReference type="NCBI Taxonomy" id="2480587"/>
    <lineage>
        <taxon>Eukaryota</taxon>
        <taxon>Fungi</taxon>
        <taxon>Dikarya</taxon>
        <taxon>Basidiomycota</taxon>
        <taxon>Agaricomycotina</taxon>
        <taxon>Agaricomycetes</taxon>
        <taxon>Agaricomycetidae</taxon>
        <taxon>Agaricales</taxon>
        <taxon>Agaricineae</taxon>
        <taxon>Strophariaceae</taxon>
        <taxon>Psilocybe</taxon>
    </lineage>
</organism>
<feature type="transmembrane region" description="Helical" evidence="1">
    <location>
        <begin position="7"/>
        <end position="26"/>
    </location>
</feature>
<dbReference type="OrthoDB" id="3029622at2759"/>
<evidence type="ECO:0000313" key="2">
    <source>
        <dbReference type="EMBL" id="KAF5327291.1"/>
    </source>
</evidence>
<evidence type="ECO:0000256" key="1">
    <source>
        <dbReference type="SAM" id="Phobius"/>
    </source>
</evidence>
<feature type="transmembrane region" description="Helical" evidence="1">
    <location>
        <begin position="63"/>
        <end position="85"/>
    </location>
</feature>
<keyword evidence="1" id="KW-0812">Transmembrane</keyword>
<dbReference type="Proteomes" id="UP000567179">
    <property type="component" value="Unassembled WGS sequence"/>
</dbReference>